<dbReference type="InterPro" id="IPR036388">
    <property type="entry name" value="WH-like_DNA-bd_sf"/>
</dbReference>
<reference evidence="5 6" key="1">
    <citation type="journal article" date="2007" name="J. Bacteriol.">
        <title>Whole-genome analysis of the methyl tert-butyl ether-degrading beta-proteobacterium Methylibium petroleiphilum PM1.</title>
        <authorList>
            <person name="Kane S.R."/>
            <person name="Chakicherla A.Y."/>
            <person name="Chain P.S.G."/>
            <person name="Schmidt R."/>
            <person name="Shin M.W."/>
            <person name="Legler T.C."/>
            <person name="Scow K.M."/>
            <person name="Larimer F.W."/>
            <person name="Lucas S.M."/>
            <person name="Richardson P.M."/>
            <person name="Hristova K.R."/>
        </authorList>
    </citation>
    <scope>NUCLEOTIDE SEQUENCE [LARGE SCALE GENOMIC DNA]</scope>
    <source>
        <strain evidence="6">ATCC BAA-1232 / LMG 22953 / PM1</strain>
    </source>
</reference>
<evidence type="ECO:0000313" key="6">
    <source>
        <dbReference type="Proteomes" id="UP000000366"/>
    </source>
</evidence>
<proteinExistence type="predicted"/>
<organism evidence="5 6">
    <name type="scientific">Methylibium petroleiphilum (strain ATCC BAA-1232 / LMG 22953 / PM1)</name>
    <dbReference type="NCBI Taxonomy" id="420662"/>
    <lineage>
        <taxon>Bacteria</taxon>
        <taxon>Pseudomonadati</taxon>
        <taxon>Pseudomonadota</taxon>
        <taxon>Betaproteobacteria</taxon>
        <taxon>Burkholderiales</taxon>
        <taxon>Sphaerotilaceae</taxon>
        <taxon>Methylibium</taxon>
    </lineage>
</organism>
<dbReference type="HOGENOM" id="CLU_091233_0_1_4"/>
<accession>A2SD82</accession>
<dbReference type="GO" id="GO:0043200">
    <property type="term" value="P:response to amino acid"/>
    <property type="evidence" value="ECO:0007669"/>
    <property type="project" value="TreeGrafter"/>
</dbReference>
<dbReference type="SUPFAM" id="SSF46785">
    <property type="entry name" value="Winged helix' DNA-binding domain"/>
    <property type="match status" value="1"/>
</dbReference>
<dbReference type="STRING" id="420662.Mpe_A0559"/>
<feature type="domain" description="HTH asnC-type" evidence="4">
    <location>
        <begin position="6"/>
        <end position="70"/>
    </location>
</feature>
<evidence type="ECO:0000256" key="2">
    <source>
        <dbReference type="ARBA" id="ARBA00023125"/>
    </source>
</evidence>
<dbReference type="InterPro" id="IPR011008">
    <property type="entry name" value="Dimeric_a/b-barrel"/>
</dbReference>
<dbReference type="GO" id="GO:0043565">
    <property type="term" value="F:sequence-specific DNA binding"/>
    <property type="evidence" value="ECO:0007669"/>
    <property type="project" value="InterPro"/>
</dbReference>
<dbReference type="InterPro" id="IPR000485">
    <property type="entry name" value="AsnC-type_HTH_dom"/>
</dbReference>
<keyword evidence="1" id="KW-0805">Transcription regulation</keyword>
<dbReference type="PANTHER" id="PTHR30154:SF34">
    <property type="entry name" value="TRANSCRIPTIONAL REGULATOR AZLB"/>
    <property type="match status" value="1"/>
</dbReference>
<dbReference type="eggNOG" id="COG1522">
    <property type="taxonomic scope" value="Bacteria"/>
</dbReference>
<dbReference type="SMART" id="SM00344">
    <property type="entry name" value="HTH_ASNC"/>
    <property type="match status" value="1"/>
</dbReference>
<dbReference type="Pfam" id="PF01037">
    <property type="entry name" value="AsnC_trans_reg"/>
    <property type="match status" value="1"/>
</dbReference>
<dbReference type="EMBL" id="CP000555">
    <property type="protein sequence ID" value="ABM93521.1"/>
    <property type="molecule type" value="Genomic_DNA"/>
</dbReference>
<evidence type="ECO:0000256" key="1">
    <source>
        <dbReference type="ARBA" id="ARBA00023015"/>
    </source>
</evidence>
<dbReference type="SUPFAM" id="SSF54909">
    <property type="entry name" value="Dimeric alpha+beta barrel"/>
    <property type="match status" value="1"/>
</dbReference>
<protein>
    <submittedName>
        <fullName evidence="5">Transcriptional regulator, AsnC family</fullName>
    </submittedName>
</protein>
<keyword evidence="3" id="KW-0804">Transcription</keyword>
<dbReference type="InterPro" id="IPR036390">
    <property type="entry name" value="WH_DNA-bd_sf"/>
</dbReference>
<dbReference type="InterPro" id="IPR019887">
    <property type="entry name" value="Tscrpt_reg_AsnC/Lrp_C"/>
</dbReference>
<evidence type="ECO:0000313" key="5">
    <source>
        <dbReference type="EMBL" id="ABM93521.1"/>
    </source>
</evidence>
<dbReference type="InterPro" id="IPR019888">
    <property type="entry name" value="Tscrpt_reg_AsnC-like"/>
</dbReference>
<dbReference type="GO" id="GO:0005829">
    <property type="term" value="C:cytosol"/>
    <property type="evidence" value="ECO:0007669"/>
    <property type="project" value="TreeGrafter"/>
</dbReference>
<sequence>MNKITLDPLDLRLLAQLQRDASLSNQALAAEVHVATATTHRRVRRFHALGLIERVTAQLSPQRLADAGLPQLHALLEVSLDVQTSEGLDAFEVRAVADASVQQCWRVSPGPDFMLVVGVRDMEAYQAFTARLLTADANVRNVRAFFSIKRAKFGSELPLPAR</sequence>
<gene>
    <name evidence="5" type="ordered locus">Mpe_A0559</name>
</gene>
<name>A2SD82_METPP</name>
<keyword evidence="2" id="KW-0238">DNA-binding</keyword>
<dbReference type="RefSeq" id="WP_011828159.1">
    <property type="nucleotide sequence ID" value="NC_008825.1"/>
</dbReference>
<dbReference type="KEGG" id="mpt:Mpe_A0559"/>
<keyword evidence="6" id="KW-1185">Reference proteome</keyword>
<evidence type="ECO:0000259" key="4">
    <source>
        <dbReference type="PROSITE" id="PS50956"/>
    </source>
</evidence>
<dbReference type="Gene3D" id="1.10.10.10">
    <property type="entry name" value="Winged helix-like DNA-binding domain superfamily/Winged helix DNA-binding domain"/>
    <property type="match status" value="1"/>
</dbReference>
<dbReference type="Pfam" id="PF13404">
    <property type="entry name" value="HTH_AsnC-type"/>
    <property type="match status" value="1"/>
</dbReference>
<dbReference type="AlphaFoldDB" id="A2SD82"/>
<dbReference type="PROSITE" id="PS50956">
    <property type="entry name" value="HTH_ASNC_2"/>
    <property type="match status" value="1"/>
</dbReference>
<evidence type="ECO:0000256" key="3">
    <source>
        <dbReference type="ARBA" id="ARBA00023163"/>
    </source>
</evidence>
<dbReference type="Gene3D" id="3.30.70.920">
    <property type="match status" value="1"/>
</dbReference>
<dbReference type="PANTHER" id="PTHR30154">
    <property type="entry name" value="LEUCINE-RESPONSIVE REGULATORY PROTEIN"/>
    <property type="match status" value="1"/>
</dbReference>
<dbReference type="Proteomes" id="UP000000366">
    <property type="component" value="Chromosome"/>
</dbReference>